<dbReference type="GO" id="GO:0043093">
    <property type="term" value="P:FtsZ-dependent cytokinesis"/>
    <property type="evidence" value="ECO:0007669"/>
    <property type="project" value="UniProtKB-UniRule"/>
</dbReference>
<reference evidence="3 4" key="1">
    <citation type="journal article" date="2016" name="Int. J. Syst. Evol. Microbiol.">
        <title>Pyruvatibacter mobilis gen. nov., sp. nov., a marine bacterium from the culture broth of Picochlorum sp. 122.</title>
        <authorList>
            <person name="Wang G."/>
            <person name="Tang M."/>
            <person name="Wu H."/>
            <person name="Dai S."/>
            <person name="Li T."/>
            <person name="Chen C."/>
            <person name="He H."/>
            <person name="Fan J."/>
            <person name="Xiang W."/>
            <person name="Li X."/>
        </authorList>
    </citation>
    <scope>NUCLEOTIDE SEQUENCE [LARGE SCALE GENOMIC DNA]</scope>
    <source>
        <strain evidence="3 4">GYP-11</strain>
    </source>
</reference>
<evidence type="ECO:0000313" key="3">
    <source>
        <dbReference type="EMBL" id="NBG96712.1"/>
    </source>
</evidence>
<dbReference type="Proteomes" id="UP000470384">
    <property type="component" value="Unassembled WGS sequence"/>
</dbReference>
<evidence type="ECO:0000313" key="4">
    <source>
        <dbReference type="Proteomes" id="UP000470384"/>
    </source>
</evidence>
<name>A0A845QDR6_9HYPH</name>
<dbReference type="AlphaFoldDB" id="A0A845QDR6"/>
<keyword evidence="4" id="KW-1185">Reference proteome</keyword>
<feature type="region of interest" description="Disordered" evidence="2">
    <location>
        <begin position="136"/>
        <end position="172"/>
    </location>
</feature>
<evidence type="ECO:0000256" key="2">
    <source>
        <dbReference type="SAM" id="MobiDB-lite"/>
    </source>
</evidence>
<dbReference type="Pfam" id="PF13432">
    <property type="entry name" value="TPR_16"/>
    <property type="match status" value="1"/>
</dbReference>
<dbReference type="InterPro" id="IPR034706">
    <property type="entry name" value="CpoB"/>
</dbReference>
<feature type="chain" id="PRO_5033175242" description="Cell division coordinator CpoB" evidence="1">
    <location>
        <begin position="20"/>
        <end position="337"/>
    </location>
</feature>
<feature type="signal peptide" evidence="1">
    <location>
        <begin position="1"/>
        <end position="19"/>
    </location>
</feature>
<keyword evidence="1" id="KW-0732">Signal</keyword>
<keyword evidence="1" id="KW-0131">Cell cycle</keyword>
<dbReference type="Pfam" id="PF13174">
    <property type="entry name" value="TPR_6"/>
    <property type="match status" value="1"/>
</dbReference>
<proteinExistence type="inferred from homology"/>
<dbReference type="HAMAP" id="MF_02066">
    <property type="entry name" value="CpoB"/>
    <property type="match status" value="1"/>
</dbReference>
<comment type="function">
    <text evidence="1">Mediates coordination of peptidoglycan synthesis and outer membrane constriction during cell division.</text>
</comment>
<keyword evidence="1" id="KW-0574">Periplasm</keyword>
<dbReference type="Gene3D" id="1.25.40.10">
    <property type="entry name" value="Tetratricopeptide repeat domain"/>
    <property type="match status" value="1"/>
</dbReference>
<dbReference type="EMBL" id="WXYQ01000011">
    <property type="protein sequence ID" value="NBG96712.1"/>
    <property type="molecule type" value="Genomic_DNA"/>
</dbReference>
<dbReference type="InterPro" id="IPR011990">
    <property type="entry name" value="TPR-like_helical_dom_sf"/>
</dbReference>
<dbReference type="GO" id="GO:0030288">
    <property type="term" value="C:outer membrane-bounded periplasmic space"/>
    <property type="evidence" value="ECO:0007669"/>
    <property type="project" value="UniProtKB-UniRule"/>
</dbReference>
<keyword evidence="1" id="KW-0175">Coiled coil</keyword>
<dbReference type="RefSeq" id="WP_160588744.1">
    <property type="nucleotide sequence ID" value="NZ_BMHN01000001.1"/>
</dbReference>
<dbReference type="InterPro" id="IPR014162">
    <property type="entry name" value="CpoB_C"/>
</dbReference>
<comment type="subcellular location">
    <subcellularLocation>
        <location evidence="1">Periplasm</location>
    </subcellularLocation>
</comment>
<dbReference type="InterPro" id="IPR019734">
    <property type="entry name" value="TPR_rpt"/>
</dbReference>
<feature type="coiled-coil region" evidence="1">
    <location>
        <begin position="94"/>
        <end position="128"/>
    </location>
</feature>
<feature type="compositionally biased region" description="Low complexity" evidence="2">
    <location>
        <begin position="148"/>
        <end position="160"/>
    </location>
</feature>
<dbReference type="NCBIfam" id="TIGR02795">
    <property type="entry name" value="tol_pal_ybgF"/>
    <property type="match status" value="1"/>
</dbReference>
<protein>
    <recommendedName>
        <fullName evidence="1">Cell division coordinator CpoB</fullName>
    </recommendedName>
</protein>
<dbReference type="GeneID" id="300653782"/>
<dbReference type="OrthoDB" id="7185608at2"/>
<dbReference type="SUPFAM" id="SSF48452">
    <property type="entry name" value="TPR-like"/>
    <property type="match status" value="1"/>
</dbReference>
<accession>A0A845QDR6</accession>
<sequence length="337" mass="35887" precursor="true">MPKFRIVLLLAAGLLPAIAVGSVLTAGPVAAQQSVTDTRALYDRLLRLERDLQDVQRSVYQGGGQAQSLASGAGQAPSGASLNATDAARISLRLDQIEQSLRDMTGQVERLQFEVRQANQQLENFRADTDYRLRELEGTGGGSRQVSQAPQAAAQTQTPQLTPPPTEKPLSAAQQASIGTLGAVSAGAAASTSGAAPRQLATPSTGLPEGGPDQAYKYAMSFLRQRDYAAAETAFSQFLEQYGDTNLAGNAQYWLGETYYVREQYQDAARAFLTGYQQYASSPKAPDSLLKLGITLAALGQTQDACLTLAEVPRTFPNAPQSVKARAEQERSRAGCV</sequence>
<feature type="region of interest" description="Disordered" evidence="2">
    <location>
        <begin position="192"/>
        <end position="212"/>
    </location>
</feature>
<gene>
    <name evidence="3" type="primary">ybgF</name>
    <name evidence="1" type="synonym">cpoB</name>
    <name evidence="3" type="ORF">GTQ45_13305</name>
</gene>
<comment type="caution">
    <text evidence="3">The sequence shown here is derived from an EMBL/GenBank/DDBJ whole genome shotgun (WGS) entry which is preliminary data.</text>
</comment>
<organism evidence="3 4">
    <name type="scientific">Pyruvatibacter mobilis</name>
    <dbReference type="NCBI Taxonomy" id="1712261"/>
    <lineage>
        <taxon>Bacteria</taxon>
        <taxon>Pseudomonadati</taxon>
        <taxon>Pseudomonadota</taxon>
        <taxon>Alphaproteobacteria</taxon>
        <taxon>Hyphomicrobiales</taxon>
        <taxon>Parvibaculaceae</taxon>
        <taxon>Pyruvatibacter</taxon>
    </lineage>
</organism>
<comment type="similarity">
    <text evidence="1">Belongs to the CpoB family.</text>
</comment>
<keyword evidence="1" id="KW-0132">Cell division</keyword>
<evidence type="ECO:0000256" key="1">
    <source>
        <dbReference type="HAMAP-Rule" id="MF_02066"/>
    </source>
</evidence>